<keyword evidence="10" id="KW-1185">Reference proteome</keyword>
<dbReference type="PANTHER" id="PTHR30472:SF67">
    <property type="entry name" value="PERMEASE OF ABC TRANSPORTER-RELATED"/>
    <property type="match status" value="1"/>
</dbReference>
<comment type="caution">
    <text evidence="9">The sequence shown here is derived from an EMBL/GenBank/DDBJ whole genome shotgun (WGS) entry which is preliminary data.</text>
</comment>
<evidence type="ECO:0000256" key="7">
    <source>
        <dbReference type="ARBA" id="ARBA00023136"/>
    </source>
</evidence>
<keyword evidence="7 8" id="KW-0472">Membrane</keyword>
<feature type="transmembrane region" description="Helical" evidence="8">
    <location>
        <begin position="125"/>
        <end position="146"/>
    </location>
</feature>
<evidence type="ECO:0000256" key="3">
    <source>
        <dbReference type="ARBA" id="ARBA00022448"/>
    </source>
</evidence>
<accession>A0ABT5NTL5</accession>
<protein>
    <submittedName>
        <fullName evidence="9">Iron ABC transporter permease</fullName>
    </submittedName>
</protein>
<dbReference type="Proteomes" id="UP001148203">
    <property type="component" value="Unassembled WGS sequence"/>
</dbReference>
<evidence type="ECO:0000313" key="9">
    <source>
        <dbReference type="EMBL" id="MDD0991473.1"/>
    </source>
</evidence>
<dbReference type="PROSITE" id="PS51257">
    <property type="entry name" value="PROKAR_LIPOPROTEIN"/>
    <property type="match status" value="1"/>
</dbReference>
<name>A0ABT5NTL5_9PSED</name>
<dbReference type="Pfam" id="PF01032">
    <property type="entry name" value="FecCD"/>
    <property type="match status" value="1"/>
</dbReference>
<evidence type="ECO:0000256" key="5">
    <source>
        <dbReference type="ARBA" id="ARBA00022692"/>
    </source>
</evidence>
<gene>
    <name evidence="9" type="ORF">M5G11_13080</name>
</gene>
<dbReference type="CDD" id="cd06550">
    <property type="entry name" value="TM_ABC_iron-siderophores_like"/>
    <property type="match status" value="1"/>
</dbReference>
<evidence type="ECO:0000256" key="1">
    <source>
        <dbReference type="ARBA" id="ARBA00004651"/>
    </source>
</evidence>
<keyword evidence="6 8" id="KW-1133">Transmembrane helix</keyword>
<evidence type="ECO:0000313" key="10">
    <source>
        <dbReference type="Proteomes" id="UP001148203"/>
    </source>
</evidence>
<feature type="transmembrane region" description="Helical" evidence="8">
    <location>
        <begin position="200"/>
        <end position="219"/>
    </location>
</feature>
<feature type="transmembrane region" description="Helical" evidence="8">
    <location>
        <begin position="288"/>
        <end position="310"/>
    </location>
</feature>
<feature type="transmembrane region" description="Helical" evidence="8">
    <location>
        <begin position="246"/>
        <end position="276"/>
    </location>
</feature>
<dbReference type="SUPFAM" id="SSF81345">
    <property type="entry name" value="ABC transporter involved in vitamin B12 uptake, BtuC"/>
    <property type="match status" value="1"/>
</dbReference>
<comment type="subcellular location">
    <subcellularLocation>
        <location evidence="1">Cell membrane</location>
        <topology evidence="1">Multi-pass membrane protein</topology>
    </subcellularLocation>
</comment>
<keyword evidence="4" id="KW-1003">Cell membrane</keyword>
<evidence type="ECO:0000256" key="8">
    <source>
        <dbReference type="SAM" id="Phobius"/>
    </source>
</evidence>
<dbReference type="InterPro" id="IPR037294">
    <property type="entry name" value="ABC_BtuC-like"/>
</dbReference>
<proteinExistence type="inferred from homology"/>
<sequence length="337" mass="35239">MKTSSAYAWLLVLLVCLIVFACLSALAIGAAPVPLNVAWQVVQSHLFGAEPLDATYGQDHIIWLIRAPRVVLAVLVGAGLAMVGAALQAVTRNPLADPHLLGATSGATLGAVVVVIYVGEMLGQLTLPLAAFFGASASLLLVMAIARKHGTFTSDRLLLSGVAVSFVLMAAANLLLFLGDHRASSSVLFWMMGGLGAARWELLWLPFSVILLGGFALWACGRSLNALMTGEQTAVTLGVDVHRVRIAAFVVTSCMTGVMVALSGSIGFVGLMVPHMARRLVGAEHRRLIPLCGLLGALLVVCLDVVARTVIAPQDLPIGVVSAAIGGVFFIVLIYRS</sequence>
<dbReference type="EMBL" id="JAMDGY010000029">
    <property type="protein sequence ID" value="MDD0991473.1"/>
    <property type="molecule type" value="Genomic_DNA"/>
</dbReference>
<feature type="transmembrane region" description="Helical" evidence="8">
    <location>
        <begin position="6"/>
        <end position="28"/>
    </location>
</feature>
<keyword evidence="5 8" id="KW-0812">Transmembrane</keyword>
<feature type="transmembrane region" description="Helical" evidence="8">
    <location>
        <begin position="158"/>
        <end position="179"/>
    </location>
</feature>
<feature type="transmembrane region" description="Helical" evidence="8">
    <location>
        <begin position="70"/>
        <end position="87"/>
    </location>
</feature>
<comment type="similarity">
    <text evidence="2">Belongs to the binding-protein-dependent transport system permease family. FecCD subfamily.</text>
</comment>
<reference evidence="9 10" key="1">
    <citation type="submission" date="2022-05" db="EMBL/GenBank/DDBJ databases">
        <title>Novel Pseudomonas spp. Isolated from a Rainbow Trout Aquaculture Facility.</title>
        <authorList>
            <person name="Testerman T."/>
            <person name="Graf J."/>
        </authorList>
    </citation>
    <scope>NUCLEOTIDE SEQUENCE [LARGE SCALE GENOMIC DNA]</scope>
    <source>
        <strain evidence="9 10">ID681</strain>
    </source>
</reference>
<dbReference type="InterPro" id="IPR000522">
    <property type="entry name" value="ABC_transptr_permease_BtuC"/>
</dbReference>
<organism evidence="9 10">
    <name type="scientific">Pseudomonas fontis</name>
    <dbReference type="NCBI Taxonomy" id="2942633"/>
    <lineage>
        <taxon>Bacteria</taxon>
        <taxon>Pseudomonadati</taxon>
        <taxon>Pseudomonadota</taxon>
        <taxon>Gammaproteobacteria</taxon>
        <taxon>Pseudomonadales</taxon>
        <taxon>Pseudomonadaceae</taxon>
        <taxon>Pseudomonas</taxon>
    </lineage>
</organism>
<dbReference type="PANTHER" id="PTHR30472">
    <property type="entry name" value="FERRIC ENTEROBACTIN TRANSPORT SYSTEM PERMEASE PROTEIN"/>
    <property type="match status" value="1"/>
</dbReference>
<evidence type="ECO:0000256" key="2">
    <source>
        <dbReference type="ARBA" id="ARBA00007935"/>
    </source>
</evidence>
<feature type="transmembrane region" description="Helical" evidence="8">
    <location>
        <begin position="316"/>
        <end position="335"/>
    </location>
</feature>
<dbReference type="Gene3D" id="1.10.3470.10">
    <property type="entry name" value="ABC transporter involved in vitamin B12 uptake, BtuC"/>
    <property type="match status" value="1"/>
</dbReference>
<evidence type="ECO:0000256" key="6">
    <source>
        <dbReference type="ARBA" id="ARBA00022989"/>
    </source>
</evidence>
<evidence type="ECO:0000256" key="4">
    <source>
        <dbReference type="ARBA" id="ARBA00022475"/>
    </source>
</evidence>
<feature type="transmembrane region" description="Helical" evidence="8">
    <location>
        <begin position="99"/>
        <end position="118"/>
    </location>
</feature>
<keyword evidence="3" id="KW-0813">Transport</keyword>